<organism evidence="11 12">
    <name type="scientific">Microlunatus soli</name>
    <dbReference type="NCBI Taxonomy" id="630515"/>
    <lineage>
        <taxon>Bacteria</taxon>
        <taxon>Bacillati</taxon>
        <taxon>Actinomycetota</taxon>
        <taxon>Actinomycetes</taxon>
        <taxon>Propionibacteriales</taxon>
        <taxon>Propionibacteriaceae</taxon>
        <taxon>Microlunatus</taxon>
    </lineage>
</organism>
<evidence type="ECO:0000256" key="5">
    <source>
        <dbReference type="ARBA" id="ARBA00022692"/>
    </source>
</evidence>
<dbReference type="Proteomes" id="UP000199103">
    <property type="component" value="Chromosome I"/>
</dbReference>
<keyword evidence="12" id="KW-1185">Reference proteome</keyword>
<dbReference type="SUPFAM" id="SSF116726">
    <property type="entry name" value="TrkA C-terminal domain-like"/>
    <property type="match status" value="1"/>
</dbReference>
<dbReference type="InterPro" id="IPR006153">
    <property type="entry name" value="Cation/H_exchanger_TM"/>
</dbReference>
<feature type="transmembrane region" description="Helical" evidence="9">
    <location>
        <begin position="33"/>
        <end position="52"/>
    </location>
</feature>
<feature type="transmembrane region" description="Helical" evidence="9">
    <location>
        <begin position="300"/>
        <end position="321"/>
    </location>
</feature>
<evidence type="ECO:0000259" key="10">
    <source>
        <dbReference type="PROSITE" id="PS51202"/>
    </source>
</evidence>
<keyword evidence="2" id="KW-0813">Transport</keyword>
<feature type="domain" description="RCK C-terminal" evidence="10">
    <location>
        <begin position="402"/>
        <end position="484"/>
    </location>
</feature>
<dbReference type="GO" id="GO:0005886">
    <property type="term" value="C:plasma membrane"/>
    <property type="evidence" value="ECO:0007669"/>
    <property type="project" value="UniProtKB-SubCell"/>
</dbReference>
<keyword evidence="4" id="KW-1003">Cell membrane</keyword>
<feature type="transmembrane region" description="Helical" evidence="9">
    <location>
        <begin position="366"/>
        <end position="386"/>
    </location>
</feature>
<dbReference type="Pfam" id="PF02080">
    <property type="entry name" value="TrkA_C"/>
    <property type="match status" value="1"/>
</dbReference>
<evidence type="ECO:0000256" key="8">
    <source>
        <dbReference type="ARBA" id="ARBA00023136"/>
    </source>
</evidence>
<dbReference type="Gene3D" id="1.20.1530.20">
    <property type="match status" value="1"/>
</dbReference>
<feature type="transmembrane region" description="Helical" evidence="9">
    <location>
        <begin position="117"/>
        <end position="138"/>
    </location>
</feature>
<feature type="transmembrane region" description="Helical" evidence="9">
    <location>
        <begin position="184"/>
        <end position="208"/>
    </location>
</feature>
<keyword evidence="6 9" id="KW-1133">Transmembrane helix</keyword>
<dbReference type="NCBIfam" id="NF003715">
    <property type="entry name" value="PRK05326.1-2"/>
    <property type="match status" value="1"/>
</dbReference>
<keyword evidence="7" id="KW-0406">Ion transport</keyword>
<dbReference type="NCBIfam" id="NF003716">
    <property type="entry name" value="PRK05326.1-3"/>
    <property type="match status" value="1"/>
</dbReference>
<dbReference type="GO" id="GO:0015297">
    <property type="term" value="F:antiporter activity"/>
    <property type="evidence" value="ECO:0007669"/>
    <property type="project" value="UniProtKB-KW"/>
</dbReference>
<dbReference type="InterPro" id="IPR006037">
    <property type="entry name" value="RCK_C"/>
</dbReference>
<feature type="transmembrane region" description="Helical" evidence="9">
    <location>
        <begin position="269"/>
        <end position="288"/>
    </location>
</feature>
<keyword evidence="8 9" id="KW-0472">Membrane</keyword>
<keyword evidence="3" id="KW-0050">Antiport</keyword>
<sequence length="508" mass="53133">MIDLDAVLLIGAIVLIAAIFAARVGAKFGLPALLLFLGIGMVLGDSVIGIHFDNAEVAQAIGFGALVLILAEGGLTTKWGNIKSSTGVAVTLATGGVAVSVATVGLFGYLVLGLDPWVAILLGAVTSPTDAAAVFAVLRRVPLPHKIRGMLEAESGLNDAPTVLVVTLASAAAAGNPTHGGVPVMLLLIIVELLGGLAIGAALGWIGIQILRRINLPSSGLYALAALGWTVLAFAVAGQVHTSGFAAVYVCGLLIGNAKLPFRMATRSFVEGIGWIAQIGLFVMLGLLSSPHRIDLSDVGIALAAGFFLTLIARPLSVFLSTVWFKIGWRDQIFLSWAGLRGAVPIVLCTIPLATGVPDATKLFDVVLIFVIVFTVLQGPTLPWVASRLGLTDRAQATDVEVEVAPLERVSADLLQVKIPAGSKLSGVEIGELRLGKNAAVSLIIRGDVSMVPAQRERLRVGDEILIVTPSHLREQTERRLRAIGRGGRLAAWRTTDRDGTEDLDEKG</sequence>
<dbReference type="STRING" id="630515.SAMN04489812_2268"/>
<reference evidence="11 12" key="1">
    <citation type="submission" date="2016-10" db="EMBL/GenBank/DDBJ databases">
        <authorList>
            <person name="de Groot N.N."/>
        </authorList>
    </citation>
    <scope>NUCLEOTIDE SEQUENCE [LARGE SCALE GENOMIC DNA]</scope>
    <source>
        <strain evidence="11 12">DSM 21800</strain>
    </source>
</reference>
<feature type="transmembrane region" description="Helical" evidence="9">
    <location>
        <begin position="87"/>
        <end position="111"/>
    </location>
</feature>
<feature type="transmembrane region" description="Helical" evidence="9">
    <location>
        <begin position="244"/>
        <end position="262"/>
    </location>
</feature>
<evidence type="ECO:0000256" key="1">
    <source>
        <dbReference type="ARBA" id="ARBA00004651"/>
    </source>
</evidence>
<evidence type="ECO:0000313" key="11">
    <source>
        <dbReference type="EMBL" id="SDS55624.1"/>
    </source>
</evidence>
<feature type="transmembrane region" description="Helical" evidence="9">
    <location>
        <begin position="220"/>
        <end position="238"/>
    </location>
</feature>
<dbReference type="InterPro" id="IPR038770">
    <property type="entry name" value="Na+/solute_symporter_sf"/>
</dbReference>
<evidence type="ECO:0000256" key="4">
    <source>
        <dbReference type="ARBA" id="ARBA00022475"/>
    </source>
</evidence>
<dbReference type="Pfam" id="PF00999">
    <property type="entry name" value="Na_H_Exchanger"/>
    <property type="match status" value="1"/>
</dbReference>
<dbReference type="GO" id="GO:0006813">
    <property type="term" value="P:potassium ion transport"/>
    <property type="evidence" value="ECO:0007669"/>
    <property type="project" value="InterPro"/>
</dbReference>
<dbReference type="RefSeq" id="WP_091524548.1">
    <property type="nucleotide sequence ID" value="NZ_LT629772.1"/>
</dbReference>
<evidence type="ECO:0000256" key="6">
    <source>
        <dbReference type="ARBA" id="ARBA00022989"/>
    </source>
</evidence>
<dbReference type="AlphaFoldDB" id="A0A1H1T629"/>
<dbReference type="PANTHER" id="PTHR32507">
    <property type="entry name" value="NA(+)/H(+) ANTIPORTER 1"/>
    <property type="match status" value="1"/>
</dbReference>
<evidence type="ECO:0000313" key="12">
    <source>
        <dbReference type="Proteomes" id="UP000199103"/>
    </source>
</evidence>
<gene>
    <name evidence="11" type="ORF">SAMN04489812_2268</name>
</gene>
<feature type="transmembrane region" description="Helical" evidence="9">
    <location>
        <begin position="58"/>
        <end position="75"/>
    </location>
</feature>
<dbReference type="PANTHER" id="PTHR32507:SF7">
    <property type="entry name" value="K(+)_H(+) ANTIPORTER NHAP2"/>
    <property type="match status" value="1"/>
</dbReference>
<evidence type="ECO:0000256" key="2">
    <source>
        <dbReference type="ARBA" id="ARBA00022448"/>
    </source>
</evidence>
<protein>
    <submittedName>
        <fullName evidence="11">Cell volume regulation protein A</fullName>
    </submittedName>
</protein>
<accession>A0A1H1T629</accession>
<dbReference type="PROSITE" id="PS51202">
    <property type="entry name" value="RCK_C"/>
    <property type="match status" value="1"/>
</dbReference>
<feature type="transmembrane region" description="Helical" evidence="9">
    <location>
        <begin position="159"/>
        <end position="178"/>
    </location>
</feature>
<dbReference type="EMBL" id="LT629772">
    <property type="protein sequence ID" value="SDS55624.1"/>
    <property type="molecule type" value="Genomic_DNA"/>
</dbReference>
<name>A0A1H1T629_9ACTN</name>
<dbReference type="OrthoDB" id="9810759at2"/>
<evidence type="ECO:0000256" key="9">
    <source>
        <dbReference type="SAM" id="Phobius"/>
    </source>
</evidence>
<feature type="transmembrane region" description="Helical" evidence="9">
    <location>
        <begin position="6"/>
        <end position="26"/>
    </location>
</feature>
<keyword evidence="5 9" id="KW-0812">Transmembrane</keyword>
<comment type="subcellular location">
    <subcellularLocation>
        <location evidence="1">Cell membrane</location>
        <topology evidence="1">Multi-pass membrane protein</topology>
    </subcellularLocation>
</comment>
<dbReference type="Gene3D" id="3.30.70.1450">
    <property type="entry name" value="Regulator of K+ conductance, C-terminal domain"/>
    <property type="match status" value="1"/>
</dbReference>
<feature type="transmembrane region" description="Helical" evidence="9">
    <location>
        <begin position="333"/>
        <end position="354"/>
    </location>
</feature>
<proteinExistence type="predicted"/>
<evidence type="ECO:0000256" key="7">
    <source>
        <dbReference type="ARBA" id="ARBA00023065"/>
    </source>
</evidence>
<dbReference type="GO" id="GO:0008324">
    <property type="term" value="F:monoatomic cation transmembrane transporter activity"/>
    <property type="evidence" value="ECO:0007669"/>
    <property type="project" value="InterPro"/>
</dbReference>
<evidence type="ECO:0000256" key="3">
    <source>
        <dbReference type="ARBA" id="ARBA00022449"/>
    </source>
</evidence>
<dbReference type="InterPro" id="IPR036721">
    <property type="entry name" value="RCK_C_sf"/>
</dbReference>
<dbReference type="GO" id="GO:1902600">
    <property type="term" value="P:proton transmembrane transport"/>
    <property type="evidence" value="ECO:0007669"/>
    <property type="project" value="InterPro"/>
</dbReference>